<reference evidence="1" key="1">
    <citation type="submission" date="2014-09" db="EMBL/GenBank/DDBJ databases">
        <authorList>
            <person name="Magalhaes I.L.F."/>
            <person name="Oliveira U."/>
            <person name="Santos F.R."/>
            <person name="Vidigal T.H.D.A."/>
            <person name="Brescovit A.D."/>
            <person name="Santos A.J."/>
        </authorList>
    </citation>
    <scope>NUCLEOTIDE SEQUENCE</scope>
    <source>
        <tissue evidence="1">Shoot tissue taken approximately 20 cm above the soil surface</tissue>
    </source>
</reference>
<sequence length="35" mass="3969">MCCLSCKRRVCTSRRLKKVLVSFIILGCTDSSVVY</sequence>
<name>A0A0A9G3Q7_ARUDO</name>
<organism evidence="1">
    <name type="scientific">Arundo donax</name>
    <name type="common">Giant reed</name>
    <name type="synonym">Donax arundinaceus</name>
    <dbReference type="NCBI Taxonomy" id="35708"/>
    <lineage>
        <taxon>Eukaryota</taxon>
        <taxon>Viridiplantae</taxon>
        <taxon>Streptophyta</taxon>
        <taxon>Embryophyta</taxon>
        <taxon>Tracheophyta</taxon>
        <taxon>Spermatophyta</taxon>
        <taxon>Magnoliopsida</taxon>
        <taxon>Liliopsida</taxon>
        <taxon>Poales</taxon>
        <taxon>Poaceae</taxon>
        <taxon>PACMAD clade</taxon>
        <taxon>Arundinoideae</taxon>
        <taxon>Arundineae</taxon>
        <taxon>Arundo</taxon>
    </lineage>
</organism>
<dbReference type="EMBL" id="GBRH01180720">
    <property type="protein sequence ID" value="JAE17176.1"/>
    <property type="molecule type" value="Transcribed_RNA"/>
</dbReference>
<protein>
    <submittedName>
        <fullName evidence="1">Similar to EBS1 (EMS-MUTAGENIZED BRI1 SUPPRESSOR 1)</fullName>
    </submittedName>
</protein>
<dbReference type="AlphaFoldDB" id="A0A0A9G3Q7"/>
<evidence type="ECO:0000313" key="1">
    <source>
        <dbReference type="EMBL" id="JAE17176.1"/>
    </source>
</evidence>
<accession>A0A0A9G3Q7</accession>
<reference evidence="1" key="2">
    <citation type="journal article" date="2015" name="Data Brief">
        <title>Shoot transcriptome of the giant reed, Arundo donax.</title>
        <authorList>
            <person name="Barrero R.A."/>
            <person name="Guerrero F.D."/>
            <person name="Moolhuijzen P."/>
            <person name="Goolsby J.A."/>
            <person name="Tidwell J."/>
            <person name="Bellgard S.E."/>
            <person name="Bellgard M.I."/>
        </authorList>
    </citation>
    <scope>NUCLEOTIDE SEQUENCE</scope>
    <source>
        <tissue evidence="1">Shoot tissue taken approximately 20 cm above the soil surface</tissue>
    </source>
</reference>
<proteinExistence type="predicted"/>